<reference evidence="1" key="1">
    <citation type="journal article" date="2015" name="Nature">
        <title>Complex archaea that bridge the gap between prokaryotes and eukaryotes.</title>
        <authorList>
            <person name="Spang A."/>
            <person name="Saw J.H."/>
            <person name="Jorgensen S.L."/>
            <person name="Zaremba-Niedzwiedzka K."/>
            <person name="Martijn J."/>
            <person name="Lind A.E."/>
            <person name="van Eijk R."/>
            <person name="Schleper C."/>
            <person name="Guy L."/>
            <person name="Ettema T.J."/>
        </authorList>
    </citation>
    <scope>NUCLEOTIDE SEQUENCE</scope>
</reference>
<evidence type="ECO:0008006" key="2">
    <source>
        <dbReference type="Google" id="ProtNLM"/>
    </source>
</evidence>
<dbReference type="EMBL" id="LAZR01014562">
    <property type="protein sequence ID" value="KKM16945.1"/>
    <property type="molecule type" value="Genomic_DNA"/>
</dbReference>
<sequence length="491" mass="53675">RDLRAAEPKLLVEAEIALQGQTRGLFSSNLAQAELDSWGAEPVIWLIPAEPGPFRPAISLYNGPFLCVVKEGKLVLKKSFDAASRQAGSPQKCPFFQRQQLYFDPVREKLYVAELQHGHGSGFRDMVVIDVRSGALKNFRAPFGFDDMAFDARGLAYLRAGNFAQNAVVRFDPKTWKEAPFDSGRATRVFRGRARTGFAAKGAILLPGGTARCPVLGVSPQGEALVPCSRVTGIHSHYPDTSPVPLGPKPWAPEYFPGRQGFIFMHTADRSGKVKTIDVLKGVGWLNGGVALDLKGNAYIALRDRRVLDGKPFGKIMWGNGALIKVRAKDLAASRILTADKGLVPDEFLLPDPPKRPQDIEARWVEGAQWIYGSAPVGEQWSCVCKSGRFKVDYFGRSFVPEAWRYDVAVLDTNGNLILLVGQYGNADSAGPNSAVPLGGDEVGLFDAHFVATQTDKRLFIADVGNGRIVSAKLDYHTSETVPLGRPRLRK</sequence>
<protein>
    <recommendedName>
        <fullName evidence="2">SMP-30/Gluconolactonase/LRE-like region domain-containing protein</fullName>
    </recommendedName>
</protein>
<evidence type="ECO:0000313" key="1">
    <source>
        <dbReference type="EMBL" id="KKM16945.1"/>
    </source>
</evidence>
<organism evidence="1">
    <name type="scientific">marine sediment metagenome</name>
    <dbReference type="NCBI Taxonomy" id="412755"/>
    <lineage>
        <taxon>unclassified sequences</taxon>
        <taxon>metagenomes</taxon>
        <taxon>ecological metagenomes</taxon>
    </lineage>
</organism>
<dbReference type="SUPFAM" id="SSF101898">
    <property type="entry name" value="NHL repeat"/>
    <property type="match status" value="1"/>
</dbReference>
<accession>A0A0F9KNR9</accession>
<gene>
    <name evidence="1" type="ORF">LCGC14_1680730</name>
</gene>
<proteinExistence type="predicted"/>
<feature type="non-terminal residue" evidence="1">
    <location>
        <position position="1"/>
    </location>
</feature>
<dbReference type="AlphaFoldDB" id="A0A0F9KNR9"/>
<name>A0A0F9KNR9_9ZZZZ</name>
<comment type="caution">
    <text evidence="1">The sequence shown here is derived from an EMBL/GenBank/DDBJ whole genome shotgun (WGS) entry which is preliminary data.</text>
</comment>